<dbReference type="PANTHER" id="PTHR43578">
    <property type="entry name" value="NADH-QUINONE OXIDOREDUCTASE SUBUNIT F"/>
    <property type="match status" value="1"/>
</dbReference>
<dbReference type="Pfam" id="PF01512">
    <property type="entry name" value="Complex1_51K"/>
    <property type="match status" value="1"/>
</dbReference>
<comment type="caution">
    <text evidence="9">The sequence shown here is derived from an EMBL/GenBank/DDBJ whole genome shotgun (WGS) entry which is preliminary data.</text>
</comment>
<keyword evidence="4" id="KW-0479">Metal-binding</keyword>
<evidence type="ECO:0000256" key="4">
    <source>
        <dbReference type="ARBA" id="ARBA00022723"/>
    </source>
</evidence>
<dbReference type="InterPro" id="IPR019575">
    <property type="entry name" value="Nuop51_4Fe4S-bd"/>
</dbReference>
<dbReference type="InterPro" id="IPR037207">
    <property type="entry name" value="Nuop51_4Fe4S-bd_sf"/>
</dbReference>
<evidence type="ECO:0000256" key="7">
    <source>
        <dbReference type="SAM" id="MobiDB-lite"/>
    </source>
</evidence>
<dbReference type="Pfam" id="PF10589">
    <property type="entry name" value="NADH_4Fe-4S"/>
    <property type="match status" value="1"/>
</dbReference>
<evidence type="ECO:0000313" key="10">
    <source>
        <dbReference type="Proteomes" id="UP001195941"/>
    </source>
</evidence>
<organism evidence="9 10">
    <name type="scientific">Thalassovita aquimarina</name>
    <dbReference type="NCBI Taxonomy" id="2785917"/>
    <lineage>
        <taxon>Bacteria</taxon>
        <taxon>Pseudomonadati</taxon>
        <taxon>Pseudomonadota</taxon>
        <taxon>Alphaproteobacteria</taxon>
        <taxon>Rhodobacterales</taxon>
        <taxon>Roseobacteraceae</taxon>
        <taxon>Thalassovita</taxon>
    </lineage>
</organism>
<dbReference type="Proteomes" id="UP001195941">
    <property type="component" value="Unassembled WGS sequence"/>
</dbReference>
<evidence type="ECO:0000256" key="3">
    <source>
        <dbReference type="ARBA" id="ARBA00022485"/>
    </source>
</evidence>
<evidence type="ECO:0000313" key="9">
    <source>
        <dbReference type="EMBL" id="MBR9649534.1"/>
    </source>
</evidence>
<proteinExistence type="inferred from homology"/>
<dbReference type="Gene3D" id="3.40.30.10">
    <property type="entry name" value="Glutaredoxin"/>
    <property type="match status" value="1"/>
</dbReference>
<dbReference type="InterPro" id="IPR001949">
    <property type="entry name" value="NADH-UbQ_OxRdtase_51kDa_CS"/>
</dbReference>
<keyword evidence="5" id="KW-0408">Iron</keyword>
<dbReference type="PROSITE" id="PS00645">
    <property type="entry name" value="COMPLEX1_51K_2"/>
    <property type="match status" value="1"/>
</dbReference>
<dbReference type="CDD" id="cd03082">
    <property type="entry name" value="TRX_Fd_NuoE_W_FDH_beta"/>
    <property type="match status" value="1"/>
</dbReference>
<dbReference type="EMBL" id="JADMKU010000001">
    <property type="protein sequence ID" value="MBR9649534.1"/>
    <property type="molecule type" value="Genomic_DNA"/>
</dbReference>
<sequence>MALDRETGIWKSGRSGKRGRATPKGRQLDDTALAEVRALLGDRPRRRDLLIEFLHLIQDAHGYLSAPHLRALAEEMRLSMAEVWEVATFYAHFDPVREGDAPPPDLTIRVCESLSCELAGSEALFDALKGGHDPSRIRVLRAPCMGRCDSAPVLEIGHHHVDGATPEKVDEVIASGDFAPRIPDCEGFETYRGTGGYDTLLRLREGCDWEQVQETVLASGLRGLGGAGFPSGRKWGFVRANPGPRYLAVNGDEGEPGTFKDRHYLERTPHLMLEGMLIAAWAVEAETCFIYLRDEYPAVRAILKREIAALEDAGIVDPGYIDLRRGAGAYICGEESAMIESIEGKRGIPRHRPPYVAQEGIFGRPTLVHNIETLHWVARVCREGPEILSSVERNGRKGLRSYSVSGRVARPAVYLLPAGSTIRDVIDAAGGMAEGHVLKAYQPGGPSSGLLPAALDDVPLDFDTLQPHGSFIGSAAVVVLSDQDSAKAAALNMLKFFETESCGQCTPCRAGCEKAVKLMQAESWDRELLEDLCTVMGDASICGLGQAVPNPIRLVMKHFKDEV</sequence>
<dbReference type="Gene3D" id="3.40.50.11540">
    <property type="entry name" value="NADH-ubiquinone oxidoreductase 51kDa subunit"/>
    <property type="match status" value="1"/>
</dbReference>
<dbReference type="RefSeq" id="WP_212699048.1">
    <property type="nucleotide sequence ID" value="NZ_JADMKU010000001.1"/>
</dbReference>
<comment type="similarity">
    <text evidence="2">Belongs to the complex I 51 kDa subunit family.</text>
</comment>
<dbReference type="InterPro" id="IPR011538">
    <property type="entry name" value="Nuo51_FMN-bd"/>
</dbReference>
<dbReference type="InterPro" id="IPR036249">
    <property type="entry name" value="Thioredoxin-like_sf"/>
</dbReference>
<feature type="domain" description="NADH-ubiquinone oxidoreductase 51kDa subunit iron-sulphur binding" evidence="8">
    <location>
        <begin position="487"/>
        <end position="532"/>
    </location>
</feature>
<dbReference type="Pfam" id="PF01257">
    <property type="entry name" value="2Fe-2S_thioredx"/>
    <property type="match status" value="1"/>
</dbReference>
<dbReference type="InterPro" id="IPR019554">
    <property type="entry name" value="Soluble_ligand-bd"/>
</dbReference>
<keyword evidence="10" id="KW-1185">Reference proteome</keyword>
<keyword evidence="3" id="KW-0004">4Fe-4S</keyword>
<gene>
    <name evidence="9" type="ORF">IT775_00160</name>
</gene>
<feature type="region of interest" description="Disordered" evidence="7">
    <location>
        <begin position="1"/>
        <end position="27"/>
    </location>
</feature>
<accession>A0ABS5HKS6</accession>
<protein>
    <submittedName>
        <fullName evidence="9">NAD(P)H-dependent oxidoreductase subunit E</fullName>
    </submittedName>
</protein>
<dbReference type="SUPFAM" id="SSF52833">
    <property type="entry name" value="Thioredoxin-like"/>
    <property type="match status" value="1"/>
</dbReference>
<feature type="compositionally biased region" description="Basic residues" evidence="7">
    <location>
        <begin position="14"/>
        <end position="23"/>
    </location>
</feature>
<name>A0ABS5HKS6_9RHOB</name>
<dbReference type="Pfam" id="PF10531">
    <property type="entry name" value="SLBB"/>
    <property type="match status" value="1"/>
</dbReference>
<dbReference type="Gene3D" id="1.20.1440.230">
    <property type="entry name" value="NADH-ubiquinone oxidoreductase 51kDa subunit, iron-sulphur binding domain"/>
    <property type="match status" value="1"/>
</dbReference>
<dbReference type="InterPro" id="IPR037225">
    <property type="entry name" value="Nuo51_FMN-bd_sf"/>
</dbReference>
<dbReference type="SMART" id="SM00928">
    <property type="entry name" value="NADH_4Fe-4S"/>
    <property type="match status" value="1"/>
</dbReference>
<reference evidence="9 10" key="1">
    <citation type="journal article" date="2021" name="Arch. Microbiol.">
        <title>Thalassobius aquimarinus sp. nov., isolated from the Sea of Japan seashore.</title>
        <authorList>
            <person name="Kurilenko V.V."/>
            <person name="Romanenko L.A."/>
            <person name="Chernysheva N.Y."/>
            <person name="Velansky P.V."/>
            <person name="Tekutyeva L.A."/>
            <person name="Isaeva M.P."/>
            <person name="Mikhailov V.V."/>
        </authorList>
    </citation>
    <scope>NUCLEOTIDE SEQUENCE [LARGE SCALE GENOMIC DNA]</scope>
    <source>
        <strain evidence="9 10">KMM 8518</strain>
    </source>
</reference>
<evidence type="ECO:0000259" key="8">
    <source>
        <dbReference type="SMART" id="SM00928"/>
    </source>
</evidence>
<dbReference type="InterPro" id="IPR041921">
    <property type="entry name" value="NuoE_N"/>
</dbReference>
<dbReference type="SUPFAM" id="SSF140490">
    <property type="entry name" value="Nqo1C-terminal domain-like"/>
    <property type="match status" value="1"/>
</dbReference>
<evidence type="ECO:0000256" key="2">
    <source>
        <dbReference type="ARBA" id="ARBA00007523"/>
    </source>
</evidence>
<dbReference type="Gene3D" id="1.10.10.1590">
    <property type="entry name" value="NADH-quinone oxidoreductase subunit E"/>
    <property type="match status" value="1"/>
</dbReference>
<keyword evidence="6" id="KW-0411">Iron-sulfur</keyword>
<evidence type="ECO:0000256" key="1">
    <source>
        <dbReference type="ARBA" id="ARBA00001917"/>
    </source>
</evidence>
<evidence type="ECO:0000256" key="6">
    <source>
        <dbReference type="ARBA" id="ARBA00023014"/>
    </source>
</evidence>
<dbReference type="PANTHER" id="PTHR43578:SF3">
    <property type="entry name" value="NADH-QUINONE OXIDOREDUCTASE SUBUNIT F"/>
    <property type="match status" value="1"/>
</dbReference>
<dbReference type="PROSITE" id="PS00644">
    <property type="entry name" value="COMPLEX1_51K_1"/>
    <property type="match status" value="1"/>
</dbReference>
<dbReference type="SUPFAM" id="SSF142019">
    <property type="entry name" value="Nqo1 FMN-binding domain-like"/>
    <property type="match status" value="1"/>
</dbReference>
<evidence type="ECO:0000256" key="5">
    <source>
        <dbReference type="ARBA" id="ARBA00023004"/>
    </source>
</evidence>
<dbReference type="Gene3D" id="3.10.20.600">
    <property type="match status" value="1"/>
</dbReference>
<comment type="cofactor">
    <cofactor evidence="1">
        <name>FMN</name>
        <dbReference type="ChEBI" id="CHEBI:58210"/>
    </cofactor>
</comment>
<dbReference type="SUPFAM" id="SSF142984">
    <property type="entry name" value="Nqo1 middle domain-like"/>
    <property type="match status" value="1"/>
</dbReference>